<dbReference type="CDD" id="cd00569">
    <property type="entry name" value="HTH_Hin_like"/>
    <property type="match status" value="1"/>
</dbReference>
<dbReference type="InterPro" id="IPR009057">
    <property type="entry name" value="Homeodomain-like_sf"/>
</dbReference>
<keyword evidence="2" id="KW-0229">DNA integration</keyword>
<dbReference type="InterPro" id="IPR006119">
    <property type="entry name" value="Resolv_N"/>
</dbReference>
<evidence type="ECO:0000259" key="7">
    <source>
        <dbReference type="PROSITE" id="PS51736"/>
    </source>
</evidence>
<gene>
    <name evidence="8" type="ORF">DTL42_11725</name>
</gene>
<dbReference type="PANTHER" id="PTHR30461:SF2">
    <property type="entry name" value="SERINE RECOMBINASE PINE-RELATED"/>
    <property type="match status" value="1"/>
</dbReference>
<evidence type="ECO:0000313" key="8">
    <source>
        <dbReference type="EMBL" id="RCS49202.1"/>
    </source>
</evidence>
<name>A0A368KSW7_9BACT</name>
<keyword evidence="3" id="KW-0238">DNA-binding</keyword>
<dbReference type="RefSeq" id="WP_114368919.1">
    <property type="nucleotide sequence ID" value="NZ_QPEX01000024.1"/>
</dbReference>
<dbReference type="GO" id="GO:0015074">
    <property type="term" value="P:DNA integration"/>
    <property type="evidence" value="ECO:0007669"/>
    <property type="project" value="UniProtKB-KW"/>
</dbReference>
<comment type="caution">
    <text evidence="8">The sequence shown here is derived from an EMBL/GenBank/DDBJ whole genome shotgun (WGS) entry which is preliminary data.</text>
</comment>
<dbReference type="InterPro" id="IPR036162">
    <property type="entry name" value="Resolvase-like_N_sf"/>
</dbReference>
<evidence type="ECO:0000256" key="2">
    <source>
        <dbReference type="ARBA" id="ARBA00022908"/>
    </source>
</evidence>
<comment type="similarity">
    <text evidence="1">Belongs to the site-specific recombinase resolvase family.</text>
</comment>
<dbReference type="Pfam" id="PF02796">
    <property type="entry name" value="HTH_7"/>
    <property type="match status" value="1"/>
</dbReference>
<dbReference type="InterPro" id="IPR050639">
    <property type="entry name" value="SSR_resolvase"/>
</dbReference>
<evidence type="ECO:0000256" key="5">
    <source>
        <dbReference type="PIRSR" id="PIRSR606118-50"/>
    </source>
</evidence>
<dbReference type="SMART" id="SM00857">
    <property type="entry name" value="Resolvase"/>
    <property type="match status" value="1"/>
</dbReference>
<evidence type="ECO:0000256" key="3">
    <source>
        <dbReference type="ARBA" id="ARBA00023125"/>
    </source>
</evidence>
<sequence>MAKTIAIYVRVSTQQQDFRSQEPDLQQWADAQNGRIKWYRDKATGKRMNRPAWNELEFALRMGKIFQVVVWRIDRLGRTVSGLASLFDEFQDRNINFVSLKDGVDLSTSAGRLMANMLASVAQYETELRGERVAAGQAAARAKGKRWGGSQAGKRKKVTSTQEKAVLAMKAAGEPITAIAKAVGLSRPTIYSILETP</sequence>
<dbReference type="GO" id="GO:0000150">
    <property type="term" value="F:DNA strand exchange activity"/>
    <property type="evidence" value="ECO:0007669"/>
    <property type="project" value="InterPro"/>
</dbReference>
<dbReference type="GO" id="GO:0003677">
    <property type="term" value="F:DNA binding"/>
    <property type="evidence" value="ECO:0007669"/>
    <property type="project" value="UniProtKB-KW"/>
</dbReference>
<dbReference type="OrthoDB" id="9797501at2"/>
<evidence type="ECO:0000256" key="1">
    <source>
        <dbReference type="ARBA" id="ARBA00009913"/>
    </source>
</evidence>
<dbReference type="SUPFAM" id="SSF46689">
    <property type="entry name" value="Homeodomain-like"/>
    <property type="match status" value="1"/>
</dbReference>
<dbReference type="SUPFAM" id="SSF53041">
    <property type="entry name" value="Resolvase-like"/>
    <property type="match status" value="1"/>
</dbReference>
<proteinExistence type="inferred from homology"/>
<dbReference type="InterPro" id="IPR006120">
    <property type="entry name" value="Resolvase_HTH_dom"/>
</dbReference>
<dbReference type="EMBL" id="QPEX01000024">
    <property type="protein sequence ID" value="RCS49202.1"/>
    <property type="molecule type" value="Genomic_DNA"/>
</dbReference>
<organism evidence="8 9">
    <name type="scientific">Bremerella cremea</name>
    <dbReference type="NCBI Taxonomy" id="1031537"/>
    <lineage>
        <taxon>Bacteria</taxon>
        <taxon>Pseudomonadati</taxon>
        <taxon>Planctomycetota</taxon>
        <taxon>Planctomycetia</taxon>
        <taxon>Pirellulales</taxon>
        <taxon>Pirellulaceae</taxon>
        <taxon>Bremerella</taxon>
    </lineage>
</organism>
<dbReference type="InterPro" id="IPR006118">
    <property type="entry name" value="Recombinase_CS"/>
</dbReference>
<feature type="active site" description="O-(5'-phospho-DNA)-serine intermediate" evidence="5 6">
    <location>
        <position position="12"/>
    </location>
</feature>
<reference evidence="8 9" key="1">
    <citation type="submission" date="2018-07" db="EMBL/GenBank/DDBJ databases">
        <title>Comparative genomes isolates from brazilian mangrove.</title>
        <authorList>
            <person name="De Araujo J.E."/>
            <person name="Taketani R.G."/>
            <person name="Silva M.C.P."/>
            <person name="Lourenco M.V."/>
            <person name="Oliveira V.M."/>
            <person name="Andreote F.D."/>
        </authorList>
    </citation>
    <scope>NUCLEOTIDE SEQUENCE [LARGE SCALE GENOMIC DNA]</scope>
    <source>
        <strain evidence="8 9">HEX PRIS-MGV</strain>
    </source>
</reference>
<dbReference type="AlphaFoldDB" id="A0A368KSW7"/>
<dbReference type="PROSITE" id="PS00397">
    <property type="entry name" value="RECOMBINASES_1"/>
    <property type="match status" value="1"/>
</dbReference>
<dbReference type="Proteomes" id="UP000253562">
    <property type="component" value="Unassembled WGS sequence"/>
</dbReference>
<feature type="domain" description="Resolvase/invertase-type recombinase catalytic" evidence="7">
    <location>
        <begin position="4"/>
        <end position="144"/>
    </location>
</feature>
<keyword evidence="4" id="KW-0233">DNA recombination</keyword>
<dbReference type="Gene3D" id="3.40.50.1390">
    <property type="entry name" value="Resolvase, N-terminal catalytic domain"/>
    <property type="match status" value="1"/>
</dbReference>
<dbReference type="CDD" id="cd03768">
    <property type="entry name" value="SR_ResInv"/>
    <property type="match status" value="1"/>
</dbReference>
<evidence type="ECO:0000256" key="4">
    <source>
        <dbReference type="ARBA" id="ARBA00023172"/>
    </source>
</evidence>
<evidence type="ECO:0000313" key="9">
    <source>
        <dbReference type="Proteomes" id="UP000253562"/>
    </source>
</evidence>
<dbReference type="Pfam" id="PF00239">
    <property type="entry name" value="Resolvase"/>
    <property type="match status" value="1"/>
</dbReference>
<dbReference type="PROSITE" id="PS51736">
    <property type="entry name" value="RECOMBINASES_3"/>
    <property type="match status" value="1"/>
</dbReference>
<evidence type="ECO:0000256" key="6">
    <source>
        <dbReference type="PROSITE-ProRule" id="PRU10137"/>
    </source>
</evidence>
<protein>
    <submittedName>
        <fullName evidence="8">Recombinase family protein</fullName>
    </submittedName>
</protein>
<dbReference type="Gene3D" id="1.10.10.60">
    <property type="entry name" value="Homeodomain-like"/>
    <property type="match status" value="1"/>
</dbReference>
<accession>A0A368KSW7</accession>
<dbReference type="PANTHER" id="PTHR30461">
    <property type="entry name" value="DNA-INVERTASE FROM LAMBDOID PROPHAGE"/>
    <property type="match status" value="1"/>
</dbReference>